<comment type="subunit">
    <text evidence="2 10">Heterodimer of HisH and HisF.</text>
</comment>
<dbReference type="InterPro" id="IPR010139">
    <property type="entry name" value="Imidazole-glycPsynth_HisH"/>
</dbReference>
<dbReference type="NCBIfam" id="TIGR01855">
    <property type="entry name" value="IMP_synth_hisH"/>
    <property type="match status" value="1"/>
</dbReference>
<dbReference type="Gene3D" id="3.40.50.880">
    <property type="match status" value="1"/>
</dbReference>
<keyword evidence="3 10" id="KW-0028">Amino-acid biosynthesis</keyword>
<dbReference type="EMBL" id="MFCV01000047">
    <property type="protein sequence ID" value="OGE30441.1"/>
    <property type="molecule type" value="Genomic_DNA"/>
</dbReference>
<dbReference type="GO" id="GO:0004359">
    <property type="term" value="F:glutaminase activity"/>
    <property type="evidence" value="ECO:0007669"/>
    <property type="project" value="UniProtKB-EC"/>
</dbReference>
<evidence type="ECO:0000256" key="2">
    <source>
        <dbReference type="ARBA" id="ARBA00011152"/>
    </source>
</evidence>
<dbReference type="Pfam" id="PF00117">
    <property type="entry name" value="GATase"/>
    <property type="match status" value="1"/>
</dbReference>
<keyword evidence="5 10" id="KW-0315">Glutamine amidotransferase</keyword>
<evidence type="ECO:0000256" key="5">
    <source>
        <dbReference type="ARBA" id="ARBA00022962"/>
    </source>
</evidence>
<reference evidence="13 14" key="1">
    <citation type="journal article" date="2016" name="Nat. Commun.">
        <title>Thousands of microbial genomes shed light on interconnected biogeochemical processes in an aquifer system.</title>
        <authorList>
            <person name="Anantharaman K."/>
            <person name="Brown C.T."/>
            <person name="Hug L.A."/>
            <person name="Sharon I."/>
            <person name="Castelle C.J."/>
            <person name="Probst A.J."/>
            <person name="Thomas B.C."/>
            <person name="Singh A."/>
            <person name="Wilkins M.J."/>
            <person name="Karaoz U."/>
            <person name="Brodie E.L."/>
            <person name="Williams K.H."/>
            <person name="Hubbard S.S."/>
            <person name="Banfield J.F."/>
        </authorList>
    </citation>
    <scope>NUCLEOTIDE SEQUENCE [LARGE SCALE GENOMIC DNA]</scope>
</reference>
<comment type="pathway">
    <text evidence="1 10">Amino-acid biosynthesis; L-histidine biosynthesis; L-histidine from 5-phospho-alpha-D-ribose 1-diphosphate: step 5/9.</text>
</comment>
<dbReference type="GO" id="GO:0000105">
    <property type="term" value="P:L-histidine biosynthetic process"/>
    <property type="evidence" value="ECO:0007669"/>
    <property type="project" value="UniProtKB-UniRule"/>
</dbReference>
<accession>A0A1F5JP44</accession>
<feature type="active site" evidence="10 11">
    <location>
        <position position="199"/>
    </location>
</feature>
<keyword evidence="13" id="KW-0808">Transferase</keyword>
<dbReference type="UniPathway" id="UPA00031">
    <property type="reaction ID" value="UER00010"/>
</dbReference>
<evidence type="ECO:0000256" key="8">
    <source>
        <dbReference type="ARBA" id="ARBA00047838"/>
    </source>
</evidence>
<dbReference type="EC" id="3.5.1.2" evidence="10"/>
<keyword evidence="4 10" id="KW-0378">Hydrolase</keyword>
<keyword evidence="10" id="KW-0963">Cytoplasm</keyword>
<dbReference type="AlphaFoldDB" id="A0A1F5JP44"/>
<evidence type="ECO:0000313" key="13">
    <source>
        <dbReference type="EMBL" id="OGE30441.1"/>
    </source>
</evidence>
<evidence type="ECO:0000256" key="4">
    <source>
        <dbReference type="ARBA" id="ARBA00022801"/>
    </source>
</evidence>
<feature type="domain" description="Glutamine amidotransferase" evidence="12">
    <location>
        <begin position="8"/>
        <end position="212"/>
    </location>
</feature>
<dbReference type="SUPFAM" id="SSF52317">
    <property type="entry name" value="Class I glutamine amidotransferase-like"/>
    <property type="match status" value="1"/>
</dbReference>
<comment type="catalytic activity">
    <reaction evidence="9 10">
        <text>L-glutamine + H2O = L-glutamate + NH4(+)</text>
        <dbReference type="Rhea" id="RHEA:15889"/>
        <dbReference type="ChEBI" id="CHEBI:15377"/>
        <dbReference type="ChEBI" id="CHEBI:28938"/>
        <dbReference type="ChEBI" id="CHEBI:29985"/>
        <dbReference type="ChEBI" id="CHEBI:58359"/>
        <dbReference type="EC" id="3.5.1.2"/>
    </reaction>
</comment>
<comment type="subcellular location">
    <subcellularLocation>
        <location evidence="10">Cytoplasm</location>
    </subcellularLocation>
</comment>
<sequence length="217" mass="24267">MSKNKVVIIDYQMSNLYSVKHACDFVGLDAVISSDKSDLEDAQMAILPGVGAFGDAMENLQKLNLITSIKSFIDRGKPFLGVCLGLQLLFSESEEFGAYKGLNVIKGKVVKFPSLNKNNQAVKVPQIGWNKIYHSKSEEAWKDSYLEGLSNNEFMYFVHSYYVVPEDPKLVASYTNYEGIEYCSSVKAKNIFAAQFHPEKSGPKGLMIYQNFANSLK</sequence>
<dbReference type="Proteomes" id="UP000176902">
    <property type="component" value="Unassembled WGS sequence"/>
</dbReference>
<dbReference type="CDD" id="cd01748">
    <property type="entry name" value="GATase1_IGP_Synthase"/>
    <property type="match status" value="1"/>
</dbReference>
<dbReference type="STRING" id="1797768.A3C59_00445"/>
<keyword evidence="7 10" id="KW-0456">Lyase</keyword>
<evidence type="ECO:0000313" key="14">
    <source>
        <dbReference type="Proteomes" id="UP000176902"/>
    </source>
</evidence>
<dbReference type="GO" id="GO:0005737">
    <property type="term" value="C:cytoplasm"/>
    <property type="evidence" value="ECO:0007669"/>
    <property type="project" value="UniProtKB-SubCell"/>
</dbReference>
<feature type="active site" evidence="10 11">
    <location>
        <position position="197"/>
    </location>
</feature>
<evidence type="ECO:0000256" key="3">
    <source>
        <dbReference type="ARBA" id="ARBA00022605"/>
    </source>
</evidence>
<comment type="caution">
    <text evidence="13">The sequence shown here is derived from an EMBL/GenBank/DDBJ whole genome shotgun (WGS) entry which is preliminary data.</text>
</comment>
<comment type="catalytic activity">
    <reaction evidence="8 10">
        <text>5-[(5-phospho-1-deoxy-D-ribulos-1-ylimino)methylamino]-1-(5-phospho-beta-D-ribosyl)imidazole-4-carboxamide + L-glutamine = D-erythro-1-(imidazol-4-yl)glycerol 3-phosphate + 5-amino-1-(5-phospho-beta-D-ribosyl)imidazole-4-carboxamide + L-glutamate + H(+)</text>
        <dbReference type="Rhea" id="RHEA:24793"/>
        <dbReference type="ChEBI" id="CHEBI:15378"/>
        <dbReference type="ChEBI" id="CHEBI:29985"/>
        <dbReference type="ChEBI" id="CHEBI:58278"/>
        <dbReference type="ChEBI" id="CHEBI:58359"/>
        <dbReference type="ChEBI" id="CHEBI:58475"/>
        <dbReference type="ChEBI" id="CHEBI:58525"/>
        <dbReference type="EC" id="4.3.2.10"/>
    </reaction>
</comment>
<proteinExistence type="inferred from homology"/>
<dbReference type="GO" id="GO:0016829">
    <property type="term" value="F:lyase activity"/>
    <property type="evidence" value="ECO:0007669"/>
    <property type="project" value="UniProtKB-KW"/>
</dbReference>
<dbReference type="InterPro" id="IPR017926">
    <property type="entry name" value="GATASE"/>
</dbReference>
<evidence type="ECO:0000256" key="9">
    <source>
        <dbReference type="ARBA" id="ARBA00049534"/>
    </source>
</evidence>
<dbReference type="PROSITE" id="PS51273">
    <property type="entry name" value="GATASE_TYPE_1"/>
    <property type="match status" value="1"/>
</dbReference>
<dbReference type="HAMAP" id="MF_00278">
    <property type="entry name" value="HisH"/>
    <property type="match status" value="1"/>
</dbReference>
<evidence type="ECO:0000256" key="7">
    <source>
        <dbReference type="ARBA" id="ARBA00023239"/>
    </source>
</evidence>
<name>A0A1F5JP44_9BACT</name>
<dbReference type="InterPro" id="IPR029062">
    <property type="entry name" value="Class_I_gatase-like"/>
</dbReference>
<keyword evidence="6 10" id="KW-0368">Histidine biosynthesis</keyword>
<dbReference type="EC" id="4.3.2.10" evidence="10"/>
<gene>
    <name evidence="10" type="primary">hisH</name>
    <name evidence="13" type="ORF">A3C59_00445</name>
</gene>
<dbReference type="GO" id="GO:0000107">
    <property type="term" value="F:imidazoleglycerol-phosphate synthase activity"/>
    <property type="evidence" value="ECO:0007669"/>
    <property type="project" value="UniProtKB-UniRule"/>
</dbReference>
<dbReference type="PANTHER" id="PTHR42701">
    <property type="entry name" value="IMIDAZOLE GLYCEROL PHOSPHATE SYNTHASE SUBUNIT HISH"/>
    <property type="match status" value="1"/>
</dbReference>
<protein>
    <recommendedName>
        <fullName evidence="10">Imidazole glycerol phosphate synthase subunit HisH</fullName>
        <ecNumber evidence="10">4.3.2.10</ecNumber>
    </recommendedName>
    <alternativeName>
        <fullName evidence="10">IGP synthase glutaminase subunit</fullName>
        <ecNumber evidence="10">3.5.1.2</ecNumber>
    </alternativeName>
    <alternativeName>
        <fullName evidence="10">IGP synthase subunit HisH</fullName>
    </alternativeName>
    <alternativeName>
        <fullName evidence="10">ImGP synthase subunit HisH</fullName>
        <shortName evidence="10">IGPS subunit HisH</shortName>
    </alternativeName>
</protein>
<organism evidence="13 14">
    <name type="scientific">Candidatus Daviesbacteria bacterium RIFCSPHIGHO2_02_FULL_36_13</name>
    <dbReference type="NCBI Taxonomy" id="1797768"/>
    <lineage>
        <taxon>Bacteria</taxon>
        <taxon>Candidatus Daviesiibacteriota</taxon>
    </lineage>
</organism>
<dbReference type="PANTHER" id="PTHR42701:SF1">
    <property type="entry name" value="IMIDAZOLE GLYCEROL PHOSPHATE SYNTHASE SUBUNIT HISH"/>
    <property type="match status" value="1"/>
</dbReference>
<comment type="function">
    <text evidence="10">IGPS catalyzes the conversion of PRFAR and glutamine to IGP, AICAR and glutamate. The HisH subunit catalyzes the hydrolysis of glutamine to glutamate and ammonia as part of the synthesis of IGP and AICAR. The resulting ammonia molecule is channeled to the active site of HisF.</text>
</comment>
<evidence type="ECO:0000256" key="6">
    <source>
        <dbReference type="ARBA" id="ARBA00023102"/>
    </source>
</evidence>
<evidence type="ECO:0000256" key="1">
    <source>
        <dbReference type="ARBA" id="ARBA00005091"/>
    </source>
</evidence>
<dbReference type="PIRSF" id="PIRSF000495">
    <property type="entry name" value="Amidotransf_hisH"/>
    <property type="match status" value="1"/>
</dbReference>
<evidence type="ECO:0000256" key="10">
    <source>
        <dbReference type="HAMAP-Rule" id="MF_00278"/>
    </source>
</evidence>
<evidence type="ECO:0000256" key="11">
    <source>
        <dbReference type="PIRSR" id="PIRSR000495-1"/>
    </source>
</evidence>
<feature type="active site" description="Nucleophile" evidence="10 11">
    <location>
        <position position="83"/>
    </location>
</feature>
<evidence type="ECO:0000259" key="12">
    <source>
        <dbReference type="Pfam" id="PF00117"/>
    </source>
</evidence>